<evidence type="ECO:0008006" key="2">
    <source>
        <dbReference type="Google" id="ProtNLM"/>
    </source>
</evidence>
<reference evidence="1" key="1">
    <citation type="journal article" date="2014" name="Front. Microbiol.">
        <title>High frequency of phylogenetically diverse reductive dehalogenase-homologous genes in deep subseafloor sedimentary metagenomes.</title>
        <authorList>
            <person name="Kawai M."/>
            <person name="Futagami T."/>
            <person name="Toyoda A."/>
            <person name="Takaki Y."/>
            <person name="Nishi S."/>
            <person name="Hori S."/>
            <person name="Arai W."/>
            <person name="Tsubouchi T."/>
            <person name="Morono Y."/>
            <person name="Uchiyama I."/>
            <person name="Ito T."/>
            <person name="Fujiyama A."/>
            <person name="Inagaki F."/>
            <person name="Takami H."/>
        </authorList>
    </citation>
    <scope>NUCLEOTIDE SEQUENCE</scope>
    <source>
        <strain evidence="1">Expedition CK06-06</strain>
    </source>
</reference>
<organism evidence="1">
    <name type="scientific">marine sediment metagenome</name>
    <dbReference type="NCBI Taxonomy" id="412755"/>
    <lineage>
        <taxon>unclassified sequences</taxon>
        <taxon>metagenomes</taxon>
        <taxon>ecological metagenomes</taxon>
    </lineage>
</organism>
<dbReference type="AlphaFoldDB" id="X1AMW5"/>
<sequence length="70" mass="8573">EHIRLYERCVNEYLDKNFEIPYLIEKYKFMELRRNLIWLSKRIQGSTDLRIKISKTKTLKALEQIIDSLN</sequence>
<feature type="non-terminal residue" evidence="1">
    <location>
        <position position="1"/>
    </location>
</feature>
<dbReference type="GO" id="GO:0016491">
    <property type="term" value="F:oxidoreductase activity"/>
    <property type="evidence" value="ECO:0007669"/>
    <property type="project" value="InterPro"/>
</dbReference>
<dbReference type="Gene3D" id="1.10.1200.80">
    <property type="entry name" value="Putative flavin oxidoreducatase, domain 2"/>
    <property type="match status" value="1"/>
</dbReference>
<comment type="caution">
    <text evidence="1">The sequence shown here is derived from an EMBL/GenBank/DDBJ whole genome shotgun (WGS) entry which is preliminary data.</text>
</comment>
<dbReference type="InterPro" id="IPR024036">
    <property type="entry name" value="tRNA-dHydroUridine_Synthase_C"/>
</dbReference>
<name>X1AMW5_9ZZZZ</name>
<proteinExistence type="predicted"/>
<dbReference type="EMBL" id="BART01009002">
    <property type="protein sequence ID" value="GAG61251.1"/>
    <property type="molecule type" value="Genomic_DNA"/>
</dbReference>
<accession>X1AMW5</accession>
<protein>
    <recommendedName>
        <fullName evidence="2">DUS-like FMN-binding domain-containing protein</fullName>
    </recommendedName>
</protein>
<gene>
    <name evidence="1" type="ORF">S01H4_20082</name>
</gene>
<evidence type="ECO:0000313" key="1">
    <source>
        <dbReference type="EMBL" id="GAG61251.1"/>
    </source>
</evidence>